<evidence type="ECO:0000256" key="4">
    <source>
        <dbReference type="ARBA" id="ARBA00022701"/>
    </source>
</evidence>
<keyword evidence="4" id="KW-0493">Microtubule</keyword>
<gene>
    <name evidence="12" type="ORF">KTT_21670</name>
</gene>
<keyword evidence="7" id="KW-0175">Coiled coil</keyword>
<dbReference type="SMART" id="SM00028">
    <property type="entry name" value="TPR"/>
    <property type="match status" value="6"/>
</dbReference>
<evidence type="ECO:0000256" key="10">
    <source>
        <dbReference type="PROSITE-ProRule" id="PRU00339"/>
    </source>
</evidence>
<evidence type="ECO:0000256" key="3">
    <source>
        <dbReference type="ARBA" id="ARBA00022490"/>
    </source>
</evidence>
<dbReference type="InterPro" id="IPR056681">
    <property type="entry name" value="DUF7779"/>
</dbReference>
<dbReference type="GO" id="GO:0005871">
    <property type="term" value="C:kinesin complex"/>
    <property type="evidence" value="ECO:0007669"/>
    <property type="project" value="InterPro"/>
</dbReference>
<comment type="similarity">
    <text evidence="2">Belongs to the kinesin light chain family.</text>
</comment>
<proteinExistence type="inferred from homology"/>
<dbReference type="SMART" id="SM00255">
    <property type="entry name" value="TIR"/>
    <property type="match status" value="1"/>
</dbReference>
<keyword evidence="13" id="KW-1185">Reference proteome</keyword>
<keyword evidence="9" id="KW-0206">Cytoskeleton</keyword>
<dbReference type="GO" id="GO:0007018">
    <property type="term" value="P:microtubule-based movement"/>
    <property type="evidence" value="ECO:0007669"/>
    <property type="project" value="TreeGrafter"/>
</dbReference>
<dbReference type="InterPro" id="IPR002151">
    <property type="entry name" value="Kinesin_light"/>
</dbReference>
<dbReference type="Gene3D" id="1.25.40.10">
    <property type="entry name" value="Tetratricopeptide repeat domain"/>
    <property type="match status" value="2"/>
</dbReference>
<feature type="domain" description="TIR" evidence="11">
    <location>
        <begin position="9"/>
        <end position="153"/>
    </location>
</feature>
<dbReference type="PROSITE" id="PS50005">
    <property type="entry name" value="TPR"/>
    <property type="match status" value="1"/>
</dbReference>
<dbReference type="PANTHER" id="PTHR45783">
    <property type="entry name" value="KINESIN LIGHT CHAIN"/>
    <property type="match status" value="1"/>
</dbReference>
<evidence type="ECO:0000256" key="2">
    <source>
        <dbReference type="ARBA" id="ARBA00009622"/>
    </source>
</evidence>
<dbReference type="SUPFAM" id="SSF48452">
    <property type="entry name" value="TPR-like"/>
    <property type="match status" value="2"/>
</dbReference>
<evidence type="ECO:0000313" key="12">
    <source>
        <dbReference type="EMBL" id="GCE12308.1"/>
    </source>
</evidence>
<evidence type="ECO:0000256" key="9">
    <source>
        <dbReference type="ARBA" id="ARBA00023212"/>
    </source>
</evidence>
<dbReference type="InterPro" id="IPR002182">
    <property type="entry name" value="NB-ARC"/>
</dbReference>
<dbReference type="GO" id="GO:0005874">
    <property type="term" value="C:microtubule"/>
    <property type="evidence" value="ECO:0007669"/>
    <property type="project" value="UniProtKB-KW"/>
</dbReference>
<dbReference type="GO" id="GO:0019894">
    <property type="term" value="F:kinesin binding"/>
    <property type="evidence" value="ECO:0007669"/>
    <property type="project" value="TreeGrafter"/>
</dbReference>
<organism evidence="12 13">
    <name type="scientific">Tengunoibacter tsumagoiensis</name>
    <dbReference type="NCBI Taxonomy" id="2014871"/>
    <lineage>
        <taxon>Bacteria</taxon>
        <taxon>Bacillati</taxon>
        <taxon>Chloroflexota</taxon>
        <taxon>Ktedonobacteria</taxon>
        <taxon>Ktedonobacterales</taxon>
        <taxon>Dictyobacteraceae</taxon>
        <taxon>Tengunoibacter</taxon>
    </lineage>
</organism>
<reference evidence="13" key="1">
    <citation type="submission" date="2018-12" db="EMBL/GenBank/DDBJ databases">
        <title>Tengunoibacter tsumagoiensis gen. nov., sp. nov., Dictyobacter kobayashii sp. nov., D. alpinus sp. nov., and D. joshuensis sp. nov. and description of Dictyobacteraceae fam. nov. within the order Ktedonobacterales isolated from Tengu-no-mugimeshi.</title>
        <authorList>
            <person name="Wang C.M."/>
            <person name="Zheng Y."/>
            <person name="Sakai Y."/>
            <person name="Toyoda A."/>
            <person name="Minakuchi Y."/>
            <person name="Abe K."/>
            <person name="Yokota A."/>
            <person name="Yabe S."/>
        </authorList>
    </citation>
    <scope>NUCLEOTIDE SEQUENCE [LARGE SCALE GENOMIC DNA]</scope>
    <source>
        <strain evidence="13">Uno3</strain>
    </source>
</reference>
<dbReference type="GO" id="GO:0007165">
    <property type="term" value="P:signal transduction"/>
    <property type="evidence" value="ECO:0007669"/>
    <property type="project" value="InterPro"/>
</dbReference>
<dbReference type="InterPro" id="IPR019734">
    <property type="entry name" value="TPR_rpt"/>
</dbReference>
<dbReference type="GO" id="GO:0005737">
    <property type="term" value="C:cytoplasm"/>
    <property type="evidence" value="ECO:0007669"/>
    <property type="project" value="TreeGrafter"/>
</dbReference>
<evidence type="ECO:0000256" key="8">
    <source>
        <dbReference type="ARBA" id="ARBA00023175"/>
    </source>
</evidence>
<dbReference type="PANTHER" id="PTHR45783:SF3">
    <property type="entry name" value="KINESIN LIGHT CHAIN"/>
    <property type="match status" value="1"/>
</dbReference>
<evidence type="ECO:0000256" key="5">
    <source>
        <dbReference type="ARBA" id="ARBA00022737"/>
    </source>
</evidence>
<dbReference type="Pfam" id="PF13676">
    <property type="entry name" value="TIR_2"/>
    <property type="match status" value="1"/>
</dbReference>
<dbReference type="PRINTS" id="PR00381">
    <property type="entry name" value="KINESINLIGHT"/>
</dbReference>
<dbReference type="SUPFAM" id="SSF52540">
    <property type="entry name" value="P-loop containing nucleoside triphosphate hydrolases"/>
    <property type="match status" value="1"/>
</dbReference>
<dbReference type="InterPro" id="IPR000157">
    <property type="entry name" value="TIR_dom"/>
</dbReference>
<protein>
    <submittedName>
        <fullName evidence="12">Tetratricopeptide repeat protein</fullName>
    </submittedName>
</protein>
<dbReference type="Pfam" id="PF13424">
    <property type="entry name" value="TPR_12"/>
    <property type="match status" value="2"/>
</dbReference>
<name>A0A401ZZL4_9CHLR</name>
<dbReference type="NCBIfam" id="NF040586">
    <property type="entry name" value="FxSxx_TPR"/>
    <property type="match status" value="1"/>
</dbReference>
<keyword evidence="8" id="KW-0505">Motor protein</keyword>
<dbReference type="InterPro" id="IPR035897">
    <property type="entry name" value="Toll_tir_struct_dom_sf"/>
</dbReference>
<comment type="caution">
    <text evidence="12">The sequence shown here is derived from an EMBL/GenBank/DDBJ whole genome shotgun (WGS) entry which is preliminary data.</text>
</comment>
<keyword evidence="3" id="KW-0963">Cytoplasm</keyword>
<keyword evidence="5" id="KW-0677">Repeat</keyword>
<dbReference type="SUPFAM" id="SSF52200">
    <property type="entry name" value="Toll/Interleukin receptor TIR domain"/>
    <property type="match status" value="1"/>
</dbReference>
<dbReference type="Pfam" id="PF25000">
    <property type="entry name" value="DUF7779"/>
    <property type="match status" value="1"/>
</dbReference>
<dbReference type="Proteomes" id="UP000287352">
    <property type="component" value="Unassembled WGS sequence"/>
</dbReference>
<evidence type="ECO:0000256" key="7">
    <source>
        <dbReference type="ARBA" id="ARBA00023054"/>
    </source>
</evidence>
<dbReference type="GO" id="GO:0043531">
    <property type="term" value="F:ADP binding"/>
    <property type="evidence" value="ECO:0007669"/>
    <property type="project" value="InterPro"/>
</dbReference>
<dbReference type="Pfam" id="PF13374">
    <property type="entry name" value="TPR_10"/>
    <property type="match status" value="2"/>
</dbReference>
<dbReference type="InterPro" id="IPR027417">
    <property type="entry name" value="P-loop_NTPase"/>
</dbReference>
<dbReference type="InterPro" id="IPR011990">
    <property type="entry name" value="TPR-like_helical_dom_sf"/>
</dbReference>
<evidence type="ECO:0000259" key="11">
    <source>
        <dbReference type="SMART" id="SM00255"/>
    </source>
</evidence>
<evidence type="ECO:0000256" key="1">
    <source>
        <dbReference type="ARBA" id="ARBA00004245"/>
    </source>
</evidence>
<accession>A0A401ZZL4</accession>
<comment type="subcellular location">
    <subcellularLocation>
        <location evidence="1">Cytoplasm</location>
        <location evidence="1">Cytoskeleton</location>
    </subcellularLocation>
</comment>
<dbReference type="EMBL" id="BIFR01000001">
    <property type="protein sequence ID" value="GCE12308.1"/>
    <property type="molecule type" value="Genomic_DNA"/>
</dbReference>
<keyword evidence="6 10" id="KW-0802">TPR repeat</keyword>
<dbReference type="Pfam" id="PF00931">
    <property type="entry name" value="NB-ARC"/>
    <property type="match status" value="1"/>
</dbReference>
<evidence type="ECO:0000256" key="6">
    <source>
        <dbReference type="ARBA" id="ARBA00022803"/>
    </source>
</evidence>
<dbReference type="Gene3D" id="3.40.50.300">
    <property type="entry name" value="P-loop containing nucleotide triphosphate hydrolases"/>
    <property type="match status" value="1"/>
</dbReference>
<dbReference type="AlphaFoldDB" id="A0A401ZZL4"/>
<sequence length="850" mass="95959">MFMHMPGGQISVFLSYARQDTKWARKLDMYLSVMKRQGLISIHDKGEIVAGKKRNETIAHYLDQASLILLLISPDFLASEDTYTFEMQRALQRHEAGEARVIPLIVRPSDWQSTPFAHLSPLPTNARAISIWSNQDEAFLNVMTGLRLSIEDLSMFSTKTSQALRTAIWNVPYPRNPFFIGRDDILKQLHTQLHNGQPLALSQSPRAISGLGGIGKTHIATEYAYRYAQDYDVVLWAHAESLETLISSFLSIATLLKLPQRDKKEQDFILSDVKVWLQTHQKWLLILDNADEPDLLSPFLPPSPGGHILLTTRAPGMQRLALTVEVHAFSAEQGALFLLQRAGLLLPKAALDQALEEDRIMAILISQELGGLPLALEQAGAYIIATGMSVQEYHELYQTHRKFLLARHEPLVNDHPEAVATTWSLSFKRIQQKNPAAADLLRLCAYLAPDAIAEEILTANPSVLGPVLASIGTDVFQRHQAIEALRTYSLIQRDPREKILSVHRLVQAVLCDEQDEAEQKLWAERAVLAINAAFPFPEPATWPQCGRLLLQALAAAQLIQRYHLIHWEVGCLLIVSAAYLQDLGRYKDAEPLFLQALSLWEQILGPDHPNVASPLHNLADLYKDQGKYAQAEPIALRALRIREQHLGTEHLNVANLVNGLANIYAGQGKYVQAEPLFLRALRIWEQNFGPEHPQVASALHNLATLSKDQGKYVQAEPLFLQALYIWEQNFGPEHPQVAYSLHNLADLYAKQGKYEQAESLFLQALSIWEQSLGLEHPRLVFPLNGLANLYTEQGRYEQAERLLLRALHIYEQSLGREHLTVAATLERLAFIYTKAWFKWSENHVTHERDD</sequence>
<feature type="repeat" description="TPR" evidence="10">
    <location>
        <begin position="738"/>
        <end position="771"/>
    </location>
</feature>
<evidence type="ECO:0000313" key="13">
    <source>
        <dbReference type="Proteomes" id="UP000287352"/>
    </source>
</evidence>
<dbReference type="Gene3D" id="3.40.50.10140">
    <property type="entry name" value="Toll/interleukin-1 receptor homology (TIR) domain"/>
    <property type="match status" value="1"/>
</dbReference>